<reference evidence="2" key="1">
    <citation type="submission" date="2023-03" db="EMBL/GenBank/DDBJ databases">
        <authorList>
            <person name="Julca I."/>
        </authorList>
    </citation>
    <scope>NUCLEOTIDE SEQUENCE</scope>
</reference>
<feature type="compositionally biased region" description="Polar residues" evidence="1">
    <location>
        <begin position="414"/>
        <end position="428"/>
    </location>
</feature>
<dbReference type="Proteomes" id="UP001161247">
    <property type="component" value="Chromosome 7"/>
</dbReference>
<keyword evidence="3" id="KW-1185">Reference proteome</keyword>
<evidence type="ECO:0000313" key="2">
    <source>
        <dbReference type="EMBL" id="CAI9113753.1"/>
    </source>
</evidence>
<protein>
    <submittedName>
        <fullName evidence="2">OLC1v1014422C1</fullName>
    </submittedName>
</protein>
<organism evidence="2 3">
    <name type="scientific">Oldenlandia corymbosa var. corymbosa</name>
    <dbReference type="NCBI Taxonomy" id="529605"/>
    <lineage>
        <taxon>Eukaryota</taxon>
        <taxon>Viridiplantae</taxon>
        <taxon>Streptophyta</taxon>
        <taxon>Embryophyta</taxon>
        <taxon>Tracheophyta</taxon>
        <taxon>Spermatophyta</taxon>
        <taxon>Magnoliopsida</taxon>
        <taxon>eudicotyledons</taxon>
        <taxon>Gunneridae</taxon>
        <taxon>Pentapetalae</taxon>
        <taxon>asterids</taxon>
        <taxon>lamiids</taxon>
        <taxon>Gentianales</taxon>
        <taxon>Rubiaceae</taxon>
        <taxon>Rubioideae</taxon>
        <taxon>Spermacoceae</taxon>
        <taxon>Hedyotis-Oldenlandia complex</taxon>
        <taxon>Oldenlandia</taxon>
    </lineage>
</organism>
<dbReference type="AlphaFoldDB" id="A0AAV1E0L7"/>
<evidence type="ECO:0000256" key="1">
    <source>
        <dbReference type="SAM" id="MobiDB-lite"/>
    </source>
</evidence>
<evidence type="ECO:0000313" key="3">
    <source>
        <dbReference type="Proteomes" id="UP001161247"/>
    </source>
</evidence>
<sequence>MHQSYATIAADHRPRRSQCSFQARRTVYHSPTANDILRSKVSRISSRHEQLKTAYSQLKSQIITGLLEAEEVFASLAIPLVKLVGLKTVEMSEEGRFSSIIINNRDSSHPIYRDFQWNGDECEEGSGSSGLAIMRPNSHQRTSEFEDLNFTSRATKVCKELMHKQKLQLMQLVQLLKQIEIQVNSSKNDILQTLADNRQSLKRLYQKVVTYIYENHISHESNGMSPDTVKLLKFTFEHFGSALGSVEIGVETLISNLASKMCHPMVNYVNCQKSELVAGTCQSLLAMLEEIETAIRIRSQELEVAKKKVKAVEESRLIALTKLKQSEAKLKEMTERQTFIRESRTHSKGLPAPEKLSLEEADSTMDETLLWELLRNKRKLQGPNSPFGVIDLVGAGTNSKNLRSSRIMPPRKYQPTSGNNSAALSPTTPRMEFRIPLGSSPSAVISQVVPRKRSRR</sequence>
<dbReference type="EMBL" id="OX459124">
    <property type="protein sequence ID" value="CAI9113753.1"/>
    <property type="molecule type" value="Genomic_DNA"/>
</dbReference>
<accession>A0AAV1E0L7</accession>
<name>A0AAV1E0L7_OLDCO</name>
<proteinExistence type="predicted"/>
<feature type="region of interest" description="Disordered" evidence="1">
    <location>
        <begin position="401"/>
        <end position="456"/>
    </location>
</feature>
<gene>
    <name evidence="2" type="ORF">OLC1_LOCUS20697</name>
</gene>